<keyword evidence="1" id="KW-1133">Transmembrane helix</keyword>
<dbReference type="AlphaFoldDB" id="A0A0M9WEU4"/>
<keyword evidence="1" id="KW-0472">Membrane</keyword>
<comment type="caution">
    <text evidence="2">The sequence shown here is derived from an EMBL/GenBank/DDBJ whole genome shotgun (WGS) entry which is preliminary data.</text>
</comment>
<sequence>MYLPVLTILVCFFVFFFENENQHFSPFFIFFSLLYLTLFFIFNFIFFPCSSYFVLSQSSFCQIQLLKYIASCISFSDQIQASTSTLLTGH</sequence>
<name>A0A0M9WEU4_9EURO</name>
<evidence type="ECO:0000313" key="3">
    <source>
        <dbReference type="Proteomes" id="UP000037696"/>
    </source>
</evidence>
<accession>A0A0M9WEU4</accession>
<gene>
    <name evidence="2" type="ORF">ACN38_g6982</name>
</gene>
<feature type="transmembrane region" description="Helical" evidence="1">
    <location>
        <begin position="27"/>
        <end position="55"/>
    </location>
</feature>
<protein>
    <submittedName>
        <fullName evidence="2">Uncharacterized protein</fullName>
    </submittedName>
</protein>
<evidence type="ECO:0000256" key="1">
    <source>
        <dbReference type="SAM" id="Phobius"/>
    </source>
</evidence>
<dbReference type="EMBL" id="LHQQ01000113">
    <property type="protein sequence ID" value="KOS42162.1"/>
    <property type="molecule type" value="Genomic_DNA"/>
</dbReference>
<keyword evidence="3" id="KW-1185">Reference proteome</keyword>
<dbReference type="Proteomes" id="UP000037696">
    <property type="component" value="Unassembled WGS sequence"/>
</dbReference>
<evidence type="ECO:0000313" key="2">
    <source>
        <dbReference type="EMBL" id="KOS42162.1"/>
    </source>
</evidence>
<proteinExistence type="predicted"/>
<organism evidence="2 3">
    <name type="scientific">Penicillium nordicum</name>
    <dbReference type="NCBI Taxonomy" id="229535"/>
    <lineage>
        <taxon>Eukaryota</taxon>
        <taxon>Fungi</taxon>
        <taxon>Dikarya</taxon>
        <taxon>Ascomycota</taxon>
        <taxon>Pezizomycotina</taxon>
        <taxon>Eurotiomycetes</taxon>
        <taxon>Eurotiomycetidae</taxon>
        <taxon>Eurotiales</taxon>
        <taxon>Aspergillaceae</taxon>
        <taxon>Penicillium</taxon>
    </lineage>
</organism>
<keyword evidence="1" id="KW-0812">Transmembrane</keyword>
<reference evidence="2 3" key="1">
    <citation type="submission" date="2015-08" db="EMBL/GenBank/DDBJ databases">
        <title>Genome sequencing of Penicillium nordicum.</title>
        <authorList>
            <person name="Nguyen H.D."/>
            <person name="Seifert K.A."/>
        </authorList>
    </citation>
    <scope>NUCLEOTIDE SEQUENCE [LARGE SCALE GENOMIC DNA]</scope>
    <source>
        <strain evidence="2 3">DAOMC 185683</strain>
    </source>
</reference>